<name>A0A3L8SVF3_CHLGU</name>
<comment type="caution">
    <text evidence="3">The sequence shown here is derived from an EMBL/GenBank/DDBJ whole genome shotgun (WGS) entry which is preliminary data.</text>
</comment>
<feature type="compositionally biased region" description="Polar residues" evidence="1">
    <location>
        <begin position="1"/>
        <end position="21"/>
    </location>
</feature>
<organism evidence="3 4">
    <name type="scientific">Chloebia gouldiae</name>
    <name type="common">Gouldian finch</name>
    <name type="synonym">Erythrura gouldiae</name>
    <dbReference type="NCBI Taxonomy" id="44316"/>
    <lineage>
        <taxon>Eukaryota</taxon>
        <taxon>Metazoa</taxon>
        <taxon>Chordata</taxon>
        <taxon>Craniata</taxon>
        <taxon>Vertebrata</taxon>
        <taxon>Euteleostomi</taxon>
        <taxon>Archelosauria</taxon>
        <taxon>Archosauria</taxon>
        <taxon>Dinosauria</taxon>
        <taxon>Saurischia</taxon>
        <taxon>Theropoda</taxon>
        <taxon>Coelurosauria</taxon>
        <taxon>Aves</taxon>
        <taxon>Neognathae</taxon>
        <taxon>Neoaves</taxon>
        <taxon>Telluraves</taxon>
        <taxon>Australaves</taxon>
        <taxon>Passeriformes</taxon>
        <taxon>Passeroidea</taxon>
        <taxon>Passeridae</taxon>
        <taxon>Chloebia</taxon>
    </lineage>
</organism>
<dbReference type="Proteomes" id="UP000276834">
    <property type="component" value="Unassembled WGS sequence"/>
</dbReference>
<evidence type="ECO:0000256" key="2">
    <source>
        <dbReference type="SAM" id="Phobius"/>
    </source>
</evidence>
<keyword evidence="2" id="KW-0472">Membrane</keyword>
<keyword evidence="4" id="KW-1185">Reference proteome</keyword>
<feature type="region of interest" description="Disordered" evidence="1">
    <location>
        <begin position="1"/>
        <end position="22"/>
    </location>
</feature>
<sequence>MPDTAIISQGNRMENKQQSNGMMKENNAVKKKVKWSGSLIVASLTGAFGSSFLYGYNLSVVNAPSGVSD</sequence>
<dbReference type="OrthoDB" id="8932112at2759"/>
<evidence type="ECO:0000313" key="3">
    <source>
        <dbReference type="EMBL" id="RLW09207.1"/>
    </source>
</evidence>
<gene>
    <name evidence="3" type="ORF">DV515_00002929</name>
</gene>
<dbReference type="AlphaFoldDB" id="A0A3L8SVF3"/>
<protein>
    <submittedName>
        <fullName evidence="3">Uncharacterized protein</fullName>
    </submittedName>
</protein>
<feature type="transmembrane region" description="Helical" evidence="2">
    <location>
        <begin position="33"/>
        <end position="56"/>
    </location>
</feature>
<keyword evidence="2" id="KW-0812">Transmembrane</keyword>
<evidence type="ECO:0000256" key="1">
    <source>
        <dbReference type="SAM" id="MobiDB-lite"/>
    </source>
</evidence>
<proteinExistence type="predicted"/>
<reference evidence="3 4" key="1">
    <citation type="journal article" date="2018" name="Proc. R. Soc. B">
        <title>A non-coding region near Follistatin controls head colour polymorphism in the Gouldian finch.</title>
        <authorList>
            <person name="Toomey M.B."/>
            <person name="Marques C.I."/>
            <person name="Andrade P."/>
            <person name="Araujo P.M."/>
            <person name="Sabatino S."/>
            <person name="Gazda M.A."/>
            <person name="Afonso S."/>
            <person name="Lopes R.J."/>
            <person name="Corbo J.C."/>
            <person name="Carneiro M."/>
        </authorList>
    </citation>
    <scope>NUCLEOTIDE SEQUENCE [LARGE SCALE GENOMIC DNA]</scope>
    <source>
        <strain evidence="3">Red01</strain>
        <tissue evidence="3">Muscle</tissue>
    </source>
</reference>
<evidence type="ECO:0000313" key="4">
    <source>
        <dbReference type="Proteomes" id="UP000276834"/>
    </source>
</evidence>
<accession>A0A3L8SVF3</accession>
<dbReference type="EMBL" id="QUSF01000005">
    <property type="protein sequence ID" value="RLW09207.1"/>
    <property type="molecule type" value="Genomic_DNA"/>
</dbReference>
<keyword evidence="2" id="KW-1133">Transmembrane helix</keyword>